<feature type="compositionally biased region" description="Polar residues" evidence="1">
    <location>
        <begin position="44"/>
        <end position="53"/>
    </location>
</feature>
<feature type="compositionally biased region" description="Low complexity" evidence="1">
    <location>
        <begin position="15"/>
        <end position="32"/>
    </location>
</feature>
<feature type="non-terminal residue" evidence="2">
    <location>
        <position position="77"/>
    </location>
</feature>
<dbReference type="AlphaFoldDB" id="A0A6J4TYP9"/>
<proteinExistence type="predicted"/>
<feature type="region of interest" description="Disordered" evidence="1">
    <location>
        <begin position="1"/>
        <end position="77"/>
    </location>
</feature>
<dbReference type="EMBL" id="CADCWE010000084">
    <property type="protein sequence ID" value="CAA9535451.1"/>
    <property type="molecule type" value="Genomic_DNA"/>
</dbReference>
<reference evidence="2" key="1">
    <citation type="submission" date="2020-02" db="EMBL/GenBank/DDBJ databases">
        <authorList>
            <person name="Meier V. D."/>
        </authorList>
    </citation>
    <scope>NUCLEOTIDE SEQUENCE</scope>
    <source>
        <strain evidence="2">AVDCRST_MAG73</strain>
    </source>
</reference>
<feature type="compositionally biased region" description="Basic residues" evidence="1">
    <location>
        <begin position="1"/>
        <end position="11"/>
    </location>
</feature>
<sequence length="77" mass="8643">ESHPRRRRPRRPSLPDRSSGAPVPRSRGGDSASRPRRRDPPTGTGLSTPTVPLSQRRPRRSNARHRCQPPRKPPTAL</sequence>
<feature type="non-terminal residue" evidence="2">
    <location>
        <position position="1"/>
    </location>
</feature>
<gene>
    <name evidence="2" type="ORF">AVDCRST_MAG73-1344</name>
</gene>
<name>A0A6J4TYP9_9BACT</name>
<organism evidence="2">
    <name type="scientific">uncultured Thermomicrobiales bacterium</name>
    <dbReference type="NCBI Taxonomy" id="1645740"/>
    <lineage>
        <taxon>Bacteria</taxon>
        <taxon>Pseudomonadati</taxon>
        <taxon>Thermomicrobiota</taxon>
        <taxon>Thermomicrobia</taxon>
        <taxon>Thermomicrobiales</taxon>
        <taxon>environmental samples</taxon>
    </lineage>
</organism>
<evidence type="ECO:0000313" key="2">
    <source>
        <dbReference type="EMBL" id="CAA9535451.1"/>
    </source>
</evidence>
<evidence type="ECO:0000256" key="1">
    <source>
        <dbReference type="SAM" id="MobiDB-lite"/>
    </source>
</evidence>
<protein>
    <submittedName>
        <fullName evidence="2">Uncharacterized protein</fullName>
    </submittedName>
</protein>
<accession>A0A6J4TYP9</accession>
<feature type="compositionally biased region" description="Basic residues" evidence="1">
    <location>
        <begin position="56"/>
        <end position="69"/>
    </location>
</feature>